<proteinExistence type="predicted"/>
<accession>A0A3Q0QSR8</accession>
<evidence type="ECO:0000259" key="4">
    <source>
        <dbReference type="Pfam" id="PF07686"/>
    </source>
</evidence>
<dbReference type="InterPro" id="IPR050671">
    <property type="entry name" value="CD300_family_receptors"/>
</dbReference>
<protein>
    <recommendedName>
        <fullName evidence="4">Immunoglobulin V-set domain-containing protein</fullName>
    </recommendedName>
</protein>
<dbReference type="InterPro" id="IPR036179">
    <property type="entry name" value="Ig-like_dom_sf"/>
</dbReference>
<dbReference type="Pfam" id="PF07686">
    <property type="entry name" value="V-set"/>
    <property type="match status" value="1"/>
</dbReference>
<sequence length="149" mass="16096">MCRNRGGRGGLVPPLQYWRPAHLSHPKITPVLFLVPAASSGLSSAQVVSATGTEGQGLTVRCHFSLSANKKFFCKGDCKKDNILIETSESKAQKGRYTIESLGTVQSTVLLVTIKPLTKSDTGLYKCGMGALFIDLQEVYLTVRAGESY</sequence>
<dbReference type="Gene3D" id="2.60.40.10">
    <property type="entry name" value="Immunoglobulins"/>
    <property type="match status" value="1"/>
</dbReference>
<organism evidence="5 6">
    <name type="scientific">Amphilophus citrinellus</name>
    <name type="common">Midas cichlid</name>
    <name type="synonym">Cichlasoma citrinellum</name>
    <dbReference type="NCBI Taxonomy" id="61819"/>
    <lineage>
        <taxon>Eukaryota</taxon>
        <taxon>Metazoa</taxon>
        <taxon>Chordata</taxon>
        <taxon>Craniata</taxon>
        <taxon>Vertebrata</taxon>
        <taxon>Euteleostomi</taxon>
        <taxon>Actinopterygii</taxon>
        <taxon>Neopterygii</taxon>
        <taxon>Teleostei</taxon>
        <taxon>Neoteleostei</taxon>
        <taxon>Acanthomorphata</taxon>
        <taxon>Ovalentaria</taxon>
        <taxon>Cichlomorphae</taxon>
        <taxon>Cichliformes</taxon>
        <taxon>Cichlidae</taxon>
        <taxon>New World cichlids</taxon>
        <taxon>Cichlasomatinae</taxon>
        <taxon>Heroini</taxon>
        <taxon>Amphilophus</taxon>
    </lineage>
</organism>
<dbReference type="PANTHER" id="PTHR11860">
    <property type="entry name" value="POLYMERIC-IMMUNOGLOBULIN RECEPTOR"/>
    <property type="match status" value="1"/>
</dbReference>
<evidence type="ECO:0000256" key="3">
    <source>
        <dbReference type="ARBA" id="ARBA00023136"/>
    </source>
</evidence>
<dbReference type="OMA" id="ITVRCHF"/>
<reference evidence="5" key="1">
    <citation type="submission" date="2025-08" db="UniProtKB">
        <authorList>
            <consortium name="Ensembl"/>
        </authorList>
    </citation>
    <scope>IDENTIFICATION</scope>
</reference>
<reference evidence="5" key="2">
    <citation type="submission" date="2025-09" db="UniProtKB">
        <authorList>
            <consortium name="Ensembl"/>
        </authorList>
    </citation>
    <scope>IDENTIFICATION</scope>
</reference>
<comment type="subcellular location">
    <subcellularLocation>
        <location evidence="1">Membrane</location>
    </subcellularLocation>
</comment>
<evidence type="ECO:0000256" key="1">
    <source>
        <dbReference type="ARBA" id="ARBA00004370"/>
    </source>
</evidence>
<dbReference type="GeneTree" id="ENSGT01100000263788"/>
<evidence type="ECO:0000313" key="5">
    <source>
        <dbReference type="Ensembl" id="ENSACIP00000002559.1"/>
    </source>
</evidence>
<evidence type="ECO:0000256" key="2">
    <source>
        <dbReference type="ARBA" id="ARBA00022692"/>
    </source>
</evidence>
<feature type="domain" description="Immunoglobulin V-set" evidence="4">
    <location>
        <begin position="51"/>
        <end position="130"/>
    </location>
</feature>
<dbReference type="PANTHER" id="PTHR11860:SF87">
    <property type="entry name" value="CMRF35-LIKE MOLECULE 8"/>
    <property type="match status" value="1"/>
</dbReference>
<dbReference type="GO" id="GO:0005886">
    <property type="term" value="C:plasma membrane"/>
    <property type="evidence" value="ECO:0007669"/>
    <property type="project" value="TreeGrafter"/>
</dbReference>
<dbReference type="Ensembl" id="ENSACIT00000002651.1">
    <property type="protein sequence ID" value="ENSACIP00000002559.1"/>
    <property type="gene ID" value="ENSACIG00000002073.1"/>
</dbReference>
<evidence type="ECO:0000313" key="6">
    <source>
        <dbReference type="Proteomes" id="UP000261340"/>
    </source>
</evidence>
<dbReference type="InterPro" id="IPR013106">
    <property type="entry name" value="Ig_V-set"/>
</dbReference>
<dbReference type="InterPro" id="IPR013783">
    <property type="entry name" value="Ig-like_fold"/>
</dbReference>
<dbReference type="SUPFAM" id="SSF48726">
    <property type="entry name" value="Immunoglobulin"/>
    <property type="match status" value="1"/>
</dbReference>
<keyword evidence="3" id="KW-0472">Membrane</keyword>
<dbReference type="GO" id="GO:0004888">
    <property type="term" value="F:transmembrane signaling receptor activity"/>
    <property type="evidence" value="ECO:0007669"/>
    <property type="project" value="TreeGrafter"/>
</dbReference>
<name>A0A3Q0QSR8_AMPCI</name>
<dbReference type="AlphaFoldDB" id="A0A3Q0QSR8"/>
<dbReference type="Proteomes" id="UP000261340">
    <property type="component" value="Unplaced"/>
</dbReference>
<keyword evidence="2" id="KW-0812">Transmembrane</keyword>
<keyword evidence="6" id="KW-1185">Reference proteome</keyword>